<dbReference type="InterPro" id="IPR004488">
    <property type="entry name" value="Mg/Co-transport_prot_CorA"/>
</dbReference>
<evidence type="ECO:0000256" key="11">
    <source>
        <dbReference type="ARBA" id="ARBA00023136"/>
    </source>
</evidence>
<evidence type="ECO:0000256" key="3">
    <source>
        <dbReference type="ARBA" id="ARBA00019439"/>
    </source>
</evidence>
<evidence type="ECO:0000313" key="14">
    <source>
        <dbReference type="EMBL" id="MCX2722083.1"/>
    </source>
</evidence>
<evidence type="ECO:0000256" key="5">
    <source>
        <dbReference type="ARBA" id="ARBA00022475"/>
    </source>
</evidence>
<dbReference type="EMBL" id="JAPEVI010000003">
    <property type="protein sequence ID" value="MCX2722083.1"/>
    <property type="molecule type" value="Genomic_DNA"/>
</dbReference>
<keyword evidence="5 13" id="KW-1003">Cell membrane</keyword>
<sequence length="322" mass="35788">MIKTYSIAESRLVSDENTSSPDLNAVWIDLQDPGPEEVAPLGECLGITIPDRADMEEIEISSRLYRENGAAFMTAILPAQTDDDDPEMAPVSFILSGKQLITVRYHDPRAFTTFPTQAQRTAMKLPDAETVLVGLLEAIIDRLADVLERAGRDVDAISALIFRKAERKAAPRDFQDVLEEIGRKGDLNSNIRDSLATLERLAGFLGHVALERDCSPNLRERIRTLSGDARSLTDHSGFLSQKITFMLEASLGMINIEQNATIKIFSVVAVVFLPPTLIASIYGMNFDHMPELSWLFGYPFAIGLMISAAILPYLYFKHRGWL</sequence>
<dbReference type="SUPFAM" id="SSF144083">
    <property type="entry name" value="Magnesium transport protein CorA, transmembrane region"/>
    <property type="match status" value="1"/>
</dbReference>
<name>A0ABT3QYQ6_9HYPH</name>
<keyword evidence="11 13" id="KW-0472">Membrane</keyword>
<dbReference type="RefSeq" id="WP_265961786.1">
    <property type="nucleotide sequence ID" value="NZ_JAPEVI010000003.1"/>
</dbReference>
<evidence type="ECO:0000256" key="2">
    <source>
        <dbReference type="ARBA" id="ARBA00009765"/>
    </source>
</evidence>
<dbReference type="InterPro" id="IPR050829">
    <property type="entry name" value="CorA_MIT"/>
</dbReference>
<comment type="similarity">
    <text evidence="2 13">Belongs to the CorA metal ion transporter (MIT) (TC 1.A.35) family.</text>
</comment>
<comment type="subcellular location">
    <subcellularLocation>
        <location evidence="1">Cell inner membrane</location>
        <topology evidence="1">Multi-pass membrane protein</topology>
    </subcellularLocation>
    <subcellularLocation>
        <location evidence="13">Membrane</location>
        <topology evidence="13">Multi-pass membrane protein</topology>
    </subcellularLocation>
</comment>
<keyword evidence="9 13" id="KW-1133">Transmembrane helix</keyword>
<dbReference type="NCBIfam" id="TIGR00383">
    <property type="entry name" value="corA"/>
    <property type="match status" value="1"/>
</dbReference>
<comment type="function">
    <text evidence="13">Mediates influx of magnesium ions.</text>
</comment>
<dbReference type="InterPro" id="IPR045861">
    <property type="entry name" value="CorA_cytoplasmic_dom"/>
</dbReference>
<keyword evidence="8 13" id="KW-0460">Magnesium</keyword>
<evidence type="ECO:0000256" key="6">
    <source>
        <dbReference type="ARBA" id="ARBA00022519"/>
    </source>
</evidence>
<dbReference type="InterPro" id="IPR002523">
    <property type="entry name" value="MgTranspt_CorA/ZnTranspt_ZntB"/>
</dbReference>
<keyword evidence="10 13" id="KW-0406">Ion transport</keyword>
<gene>
    <name evidence="13 14" type="primary">corA</name>
    <name evidence="14" type="ORF">ON753_06640</name>
</gene>
<dbReference type="PANTHER" id="PTHR47685:SF1">
    <property type="entry name" value="MAGNESIUM TRANSPORT PROTEIN CORA"/>
    <property type="match status" value="1"/>
</dbReference>
<evidence type="ECO:0000256" key="13">
    <source>
        <dbReference type="RuleBase" id="RU362010"/>
    </source>
</evidence>
<organism evidence="14 15">
    <name type="scientific">Roseibium salinum</name>
    <dbReference type="NCBI Taxonomy" id="1604349"/>
    <lineage>
        <taxon>Bacteria</taxon>
        <taxon>Pseudomonadati</taxon>
        <taxon>Pseudomonadota</taxon>
        <taxon>Alphaproteobacteria</taxon>
        <taxon>Hyphomicrobiales</taxon>
        <taxon>Stappiaceae</taxon>
        <taxon>Roseibium</taxon>
    </lineage>
</organism>
<evidence type="ECO:0000256" key="4">
    <source>
        <dbReference type="ARBA" id="ARBA00022448"/>
    </source>
</evidence>
<feature type="transmembrane region" description="Helical" evidence="13">
    <location>
        <begin position="264"/>
        <end position="284"/>
    </location>
</feature>
<protein>
    <recommendedName>
        <fullName evidence="3 13">Magnesium transport protein CorA</fullName>
    </recommendedName>
</protein>
<keyword evidence="6" id="KW-0997">Cell inner membrane</keyword>
<dbReference type="CDD" id="cd12837">
    <property type="entry name" value="EcCorA-like_u1"/>
    <property type="match status" value="1"/>
</dbReference>
<evidence type="ECO:0000256" key="12">
    <source>
        <dbReference type="ARBA" id="ARBA00034269"/>
    </source>
</evidence>
<comment type="caution">
    <text evidence="14">The sequence shown here is derived from an EMBL/GenBank/DDBJ whole genome shotgun (WGS) entry which is preliminary data.</text>
</comment>
<dbReference type="InterPro" id="IPR045863">
    <property type="entry name" value="CorA_TM1_TM2"/>
</dbReference>
<dbReference type="SUPFAM" id="SSF143865">
    <property type="entry name" value="CorA soluble domain-like"/>
    <property type="match status" value="1"/>
</dbReference>
<evidence type="ECO:0000256" key="7">
    <source>
        <dbReference type="ARBA" id="ARBA00022692"/>
    </source>
</evidence>
<feature type="transmembrane region" description="Helical" evidence="13">
    <location>
        <begin position="296"/>
        <end position="316"/>
    </location>
</feature>
<evidence type="ECO:0000256" key="1">
    <source>
        <dbReference type="ARBA" id="ARBA00004429"/>
    </source>
</evidence>
<evidence type="ECO:0000256" key="8">
    <source>
        <dbReference type="ARBA" id="ARBA00022842"/>
    </source>
</evidence>
<dbReference type="Proteomes" id="UP001300261">
    <property type="component" value="Unassembled WGS sequence"/>
</dbReference>
<evidence type="ECO:0000256" key="9">
    <source>
        <dbReference type="ARBA" id="ARBA00022989"/>
    </source>
</evidence>
<keyword evidence="15" id="KW-1185">Reference proteome</keyword>
<keyword evidence="4 13" id="KW-0813">Transport</keyword>
<dbReference type="Gene3D" id="1.20.58.340">
    <property type="entry name" value="Magnesium transport protein CorA, transmembrane region"/>
    <property type="match status" value="2"/>
</dbReference>
<dbReference type="Pfam" id="PF01544">
    <property type="entry name" value="CorA"/>
    <property type="match status" value="1"/>
</dbReference>
<accession>A0ABT3QYQ6</accession>
<evidence type="ECO:0000256" key="10">
    <source>
        <dbReference type="ARBA" id="ARBA00023065"/>
    </source>
</evidence>
<proteinExistence type="inferred from homology"/>
<keyword evidence="7 13" id="KW-0812">Transmembrane</keyword>
<dbReference type="PANTHER" id="PTHR47685">
    <property type="entry name" value="MAGNESIUM TRANSPORT PROTEIN CORA"/>
    <property type="match status" value="1"/>
</dbReference>
<comment type="catalytic activity">
    <reaction evidence="12">
        <text>Mg(2+)(in) = Mg(2+)(out)</text>
        <dbReference type="Rhea" id="RHEA:29827"/>
        <dbReference type="ChEBI" id="CHEBI:18420"/>
    </reaction>
</comment>
<evidence type="ECO:0000313" key="15">
    <source>
        <dbReference type="Proteomes" id="UP001300261"/>
    </source>
</evidence>
<dbReference type="Gene3D" id="3.30.460.20">
    <property type="entry name" value="CorA soluble domain-like"/>
    <property type="match status" value="1"/>
</dbReference>
<reference evidence="14 15" key="1">
    <citation type="journal article" date="2016" name="Int. J. Syst. Evol. Microbiol.">
        <title>Labrenzia salina sp. nov., isolated from the rhizosphere of the halophyte Arthrocnemum macrostachyum.</title>
        <authorList>
            <person name="Camacho M."/>
            <person name="Redondo-Gomez S."/>
            <person name="Rodriguez-Llorente I."/>
            <person name="Rohde M."/>
            <person name="Sproer C."/>
            <person name="Schumann P."/>
            <person name="Klenk H.P."/>
            <person name="Montero-Calasanz M.D.C."/>
        </authorList>
    </citation>
    <scope>NUCLEOTIDE SEQUENCE [LARGE SCALE GENOMIC DNA]</scope>
    <source>
        <strain evidence="14 15">DSM 29163</strain>
    </source>
</reference>